<reference evidence="2 3" key="1">
    <citation type="submission" date="2019-05" db="EMBL/GenBank/DDBJ databases">
        <title>The compact genome of Giardia muris reveals important steps in the evolution of intestinal protozoan parasites.</title>
        <authorList>
            <person name="Xu F."/>
            <person name="Jimenez-Gonzalez A."/>
            <person name="Einarsson E."/>
            <person name="Astvaldsson A."/>
            <person name="Peirasmaki D."/>
            <person name="Eckmann L."/>
            <person name="Andersson J.O."/>
            <person name="Svard S.G."/>
            <person name="Jerlstrom-Hultqvist J."/>
        </authorList>
    </citation>
    <scope>NUCLEOTIDE SEQUENCE [LARGE SCALE GENOMIC DNA]</scope>
    <source>
        <strain evidence="2 3">Roberts-Thomson</strain>
    </source>
</reference>
<evidence type="ECO:0000313" key="3">
    <source>
        <dbReference type="Proteomes" id="UP000315496"/>
    </source>
</evidence>
<dbReference type="VEuPathDB" id="GiardiaDB:GMRT_23987"/>
<feature type="region of interest" description="Disordered" evidence="1">
    <location>
        <begin position="212"/>
        <end position="245"/>
    </location>
</feature>
<comment type="caution">
    <text evidence="2">The sequence shown here is derived from an EMBL/GenBank/DDBJ whole genome shotgun (WGS) entry which is preliminary data.</text>
</comment>
<evidence type="ECO:0000256" key="1">
    <source>
        <dbReference type="SAM" id="MobiDB-lite"/>
    </source>
</evidence>
<dbReference type="EMBL" id="VDLU01000004">
    <property type="protein sequence ID" value="TNJ26988.1"/>
    <property type="molecule type" value="Genomic_DNA"/>
</dbReference>
<organism evidence="2 3">
    <name type="scientific">Giardia muris</name>
    <dbReference type="NCBI Taxonomy" id="5742"/>
    <lineage>
        <taxon>Eukaryota</taxon>
        <taxon>Metamonada</taxon>
        <taxon>Diplomonadida</taxon>
        <taxon>Hexamitidae</taxon>
        <taxon>Giardiinae</taxon>
        <taxon>Giardia</taxon>
    </lineage>
</organism>
<name>A0A4Z1STM2_GIAMU</name>
<gene>
    <name evidence="2" type="ORF">GMRT_23987</name>
</gene>
<feature type="compositionally biased region" description="Low complexity" evidence="1">
    <location>
        <begin position="227"/>
        <end position="243"/>
    </location>
</feature>
<feature type="region of interest" description="Disordered" evidence="1">
    <location>
        <begin position="135"/>
        <end position="160"/>
    </location>
</feature>
<keyword evidence="3" id="KW-1185">Reference proteome</keyword>
<evidence type="ECO:0000313" key="2">
    <source>
        <dbReference type="EMBL" id="TNJ26988.1"/>
    </source>
</evidence>
<sequence>MQGTACTSSALEETRRLLTQAYTERLEAIGSTQTLVALGFKKSQSLNRQNPVRISTRFSGSIATDIPHGPLDTFSYSSAYAQLDAVPSRGDLSLSQAPVLLSSHECVHASFPKPLGVVEEVYATLTALEDATVASPSFANPGESNTQSYDPEGSVPGEVSCSILRSGPGDSLQASVMQARALTPITTIPSPWTEQKQAATHSLGWAGVTKPSGSFRSRSAEHDGDCSILSAHSSRSSLRSSSRIENDPIGSEVFSAIID</sequence>
<dbReference type="AlphaFoldDB" id="A0A4Z1STM2"/>
<proteinExistence type="predicted"/>
<protein>
    <submittedName>
        <fullName evidence="2">Uncharacterized protein</fullName>
    </submittedName>
</protein>
<accession>A0A4Z1STM2</accession>
<dbReference type="Proteomes" id="UP000315496">
    <property type="component" value="Chromosome 4"/>
</dbReference>
<feature type="compositionally biased region" description="Polar residues" evidence="1">
    <location>
        <begin position="135"/>
        <end position="149"/>
    </location>
</feature>